<evidence type="ECO:0000256" key="5">
    <source>
        <dbReference type="ARBA" id="ARBA00022499"/>
    </source>
</evidence>
<evidence type="ECO:0000256" key="1">
    <source>
        <dbReference type="ARBA" id="ARBA00004300"/>
    </source>
</evidence>
<dbReference type="Pfam" id="PF05502">
    <property type="entry name" value="Dynactin_p62"/>
    <property type="match status" value="1"/>
</dbReference>
<gene>
    <name evidence="15" type="ORF">HO173_004824</name>
</gene>
<dbReference type="PANTHER" id="PTHR13034:SF2">
    <property type="entry name" value="DYNACTIN SUBUNIT 4"/>
    <property type="match status" value="1"/>
</dbReference>
<comment type="caution">
    <text evidence="15">The sequence shown here is derived from an EMBL/GenBank/DDBJ whole genome shotgun (WGS) entry which is preliminary data.</text>
</comment>
<evidence type="ECO:0000256" key="11">
    <source>
        <dbReference type="ARBA" id="ARBA00034776"/>
    </source>
</evidence>
<evidence type="ECO:0000256" key="8">
    <source>
        <dbReference type="ARBA" id="ARBA00022990"/>
    </source>
</evidence>
<name>A0A8H6FXZ9_9LECA</name>
<keyword evidence="16" id="KW-1185">Reference proteome</keyword>
<dbReference type="GeneID" id="59286488"/>
<evidence type="ECO:0000256" key="4">
    <source>
        <dbReference type="ARBA" id="ARBA00022490"/>
    </source>
</evidence>
<accession>A0A8H6FXZ9</accession>
<comment type="subcellular location">
    <subcellularLocation>
        <location evidence="1">Cytoplasm</location>
        <location evidence="1">Cytoskeleton</location>
        <location evidence="1">Microtubule organizing center</location>
        <location evidence="1">Centrosome</location>
    </subcellularLocation>
    <subcellularLocation>
        <location evidence="2">Cytoplasm</location>
        <location evidence="2">Cytoskeleton</location>
        <location evidence="2">Stress fiber</location>
    </subcellularLocation>
    <subcellularLocation>
        <location evidence="3">Cytoplasm</location>
        <location evidence="3">Myofibril</location>
    </subcellularLocation>
</comment>
<evidence type="ECO:0000313" key="15">
    <source>
        <dbReference type="EMBL" id="KAF6236946.1"/>
    </source>
</evidence>
<evidence type="ECO:0000256" key="6">
    <source>
        <dbReference type="ARBA" id="ARBA00022553"/>
    </source>
</evidence>
<dbReference type="OrthoDB" id="283815at2759"/>
<dbReference type="GO" id="GO:0005869">
    <property type="term" value="C:dynactin complex"/>
    <property type="evidence" value="ECO:0007669"/>
    <property type="project" value="InterPro"/>
</dbReference>
<keyword evidence="7" id="KW-0832">Ubl conjugation</keyword>
<keyword evidence="10" id="KW-0206">Cytoskeleton</keyword>
<comment type="similarity">
    <text evidence="11">Belongs to the dynactin subunit 4 family.</text>
</comment>
<proteinExistence type="inferred from homology"/>
<keyword evidence="9" id="KW-0175">Coiled coil</keyword>
<keyword evidence="6" id="KW-0597">Phosphoprotein</keyword>
<evidence type="ECO:0000256" key="10">
    <source>
        <dbReference type="ARBA" id="ARBA00023212"/>
    </source>
</evidence>
<protein>
    <recommendedName>
        <fullName evidence="12">Dynactin subunit 4</fullName>
    </recommendedName>
</protein>
<evidence type="ECO:0000256" key="14">
    <source>
        <dbReference type="SAM" id="MobiDB-lite"/>
    </source>
</evidence>
<feature type="compositionally biased region" description="Polar residues" evidence="14">
    <location>
        <begin position="184"/>
        <end position="194"/>
    </location>
</feature>
<dbReference type="AlphaFoldDB" id="A0A8H6FXZ9"/>
<keyword evidence="8" id="KW-0007">Acetylation</keyword>
<dbReference type="GO" id="GO:0001725">
    <property type="term" value="C:stress fiber"/>
    <property type="evidence" value="ECO:0007669"/>
    <property type="project" value="UniProtKB-SubCell"/>
</dbReference>
<dbReference type="RefSeq" id="XP_037166278.1">
    <property type="nucleotide sequence ID" value="XM_037306743.1"/>
</dbReference>
<evidence type="ECO:0000256" key="13">
    <source>
        <dbReference type="ARBA" id="ARBA00093507"/>
    </source>
</evidence>
<dbReference type="Proteomes" id="UP000578531">
    <property type="component" value="Unassembled WGS sequence"/>
</dbReference>
<reference evidence="15 16" key="1">
    <citation type="journal article" date="2020" name="Genomics">
        <title>Complete, high-quality genomes from long-read metagenomic sequencing of two wolf lichen thalli reveals enigmatic genome architecture.</title>
        <authorList>
            <person name="McKenzie S.K."/>
            <person name="Walston R.F."/>
            <person name="Allen J.L."/>
        </authorList>
    </citation>
    <scope>NUCLEOTIDE SEQUENCE [LARGE SCALE GENOMIC DNA]</scope>
    <source>
        <strain evidence="15">WasteWater2</strain>
    </source>
</reference>
<keyword evidence="4" id="KW-0963">Cytoplasm</keyword>
<feature type="region of interest" description="Disordered" evidence="14">
    <location>
        <begin position="173"/>
        <end position="194"/>
    </location>
</feature>
<evidence type="ECO:0000256" key="7">
    <source>
        <dbReference type="ARBA" id="ARBA00022843"/>
    </source>
</evidence>
<organism evidence="15 16">
    <name type="scientific">Letharia columbiana</name>
    <dbReference type="NCBI Taxonomy" id="112416"/>
    <lineage>
        <taxon>Eukaryota</taxon>
        <taxon>Fungi</taxon>
        <taxon>Dikarya</taxon>
        <taxon>Ascomycota</taxon>
        <taxon>Pezizomycotina</taxon>
        <taxon>Lecanoromycetes</taxon>
        <taxon>OSLEUM clade</taxon>
        <taxon>Lecanoromycetidae</taxon>
        <taxon>Lecanorales</taxon>
        <taxon>Lecanorineae</taxon>
        <taxon>Parmeliaceae</taxon>
        <taxon>Letharia</taxon>
    </lineage>
</organism>
<evidence type="ECO:0000256" key="9">
    <source>
        <dbReference type="ARBA" id="ARBA00023054"/>
    </source>
</evidence>
<evidence type="ECO:0000256" key="12">
    <source>
        <dbReference type="ARBA" id="ARBA00034864"/>
    </source>
</evidence>
<comment type="subunit">
    <text evidence="13">Subunit of dynactin, a multiprotein complex part of a tripartite complex with dynein and a adapter, such as BICDL1, BICD2 or HOOK3. The dynactin complex is built around ACTR1A/ACTB filament and consists of an actin-related filament composed of a shoulder domain, a pointed end and a barbed end. Its length is defined by its flexible shoulder domain. The soulder is composed of 2 DCTN1 subunits, 4 DCTN2 and 2 DCTN3. The 4 DCNT2 (via N-terminus) bind the ACTR1A filament and act as molecular rulers to determine the length. The pointed end is important for binding dynein-dynactin cargo adapters. Consists of 4 subunits: ACTR10, DCNT4, DCTN5 and DCTN6. The barbed end is composed of a CAPZA1:CAPZB heterodimers, which binds ACTR1A/ACTB filament and dynactin and stabilizes dynactin. Interacts with ATP7B, but not ATP7A, in a copper-dependent manner. Interacts with ANK2; this interaction is required for localization at costameres. Interacts with N4BP2L1.</text>
</comment>
<evidence type="ECO:0000256" key="2">
    <source>
        <dbReference type="ARBA" id="ARBA00004529"/>
    </source>
</evidence>
<evidence type="ECO:0000313" key="16">
    <source>
        <dbReference type="Proteomes" id="UP000578531"/>
    </source>
</evidence>
<sequence>MNFPYTYISCPCNDVSTPVNARIQIQDDEEEQERMFDPRSPRAGFSLYPLEHLLYCEDCQQIRCPRCTIEEIVCWYCPSCLFEMPLSVVKSEGPRCSRNCFDCPICTSPLATSFINPDPEERAVSEPWILSCGYCNWSTLDIGWRFESNKNMHQQMAKLKVGGRPRSTRVMPTDFAKSVGSGPPSETESTSLSALDNDPDAAFAAVRSFYSSQLSASNPSDPLLTPSGGYNYSSPSSLARIMSLYTGRSFGKKDTGKSTLMRETAEIPEGLRIVYPTSDDEAVKKLRTEGWTGIASVAQQAEQRHVSRFVDDLRPMGPLLRTKRSKRCRACRHLLVRPEQKVQSTRFRIRLVALNYIPTISLKPLQPSPSAELPLIDLKALTPLRPSQFLVTLKNPLFDAVKVTLATPVQTPGKYSHKVTVLCPEFDIGSNVDQWDEALGDGKSRRSSKLFSISKVEYAGGEGGRIAEAGKVWEKGRNWTSVVVEVACAAIAESEELEDDVDVLEIPMFVRMEWEADLEREGKDEAKGEKKEKRELAYWTVLGVGRVGKLDAASS</sequence>
<keyword evidence="5" id="KW-1017">Isopeptide bond</keyword>
<evidence type="ECO:0000256" key="3">
    <source>
        <dbReference type="ARBA" id="ARBA00004657"/>
    </source>
</evidence>
<dbReference type="InterPro" id="IPR008603">
    <property type="entry name" value="DCTN4"/>
</dbReference>
<dbReference type="PANTHER" id="PTHR13034">
    <property type="entry name" value="DYNACTIN P62 SUBUNIT"/>
    <property type="match status" value="1"/>
</dbReference>
<dbReference type="EMBL" id="JACCJC010000016">
    <property type="protein sequence ID" value="KAF6236946.1"/>
    <property type="molecule type" value="Genomic_DNA"/>
</dbReference>